<evidence type="ECO:0000256" key="2">
    <source>
        <dbReference type="ARBA" id="ARBA00004418"/>
    </source>
</evidence>
<feature type="chain" id="PRO_5047058007" description="acid phosphatase" evidence="9">
    <location>
        <begin position="39"/>
        <end position="323"/>
    </location>
</feature>
<dbReference type="Gene3D" id="1.20.144.10">
    <property type="entry name" value="Phosphatidic acid phosphatase type 2/haloperoxidase"/>
    <property type="match status" value="1"/>
</dbReference>
<keyword evidence="5 9" id="KW-0732">Signal</keyword>
<feature type="signal peptide" evidence="9">
    <location>
        <begin position="1"/>
        <end position="38"/>
    </location>
</feature>
<dbReference type="InterPro" id="IPR001011">
    <property type="entry name" value="Acid_Pase_classA_bac"/>
</dbReference>
<dbReference type="InterPro" id="IPR000326">
    <property type="entry name" value="PAP2/HPO"/>
</dbReference>
<proteinExistence type="inferred from homology"/>
<dbReference type="Pfam" id="PF01569">
    <property type="entry name" value="PAP2"/>
    <property type="match status" value="1"/>
</dbReference>
<evidence type="ECO:0000256" key="5">
    <source>
        <dbReference type="ARBA" id="ARBA00022729"/>
    </source>
</evidence>
<keyword evidence="7" id="KW-0378">Hydrolase</keyword>
<dbReference type="SMART" id="SM00014">
    <property type="entry name" value="acidPPc"/>
    <property type="match status" value="1"/>
</dbReference>
<evidence type="ECO:0000256" key="9">
    <source>
        <dbReference type="SAM" id="SignalP"/>
    </source>
</evidence>
<name>A0ABT5MAI4_9BURK</name>
<dbReference type="PROSITE" id="PS51257">
    <property type="entry name" value="PROKAR_LIPOPROTEIN"/>
    <property type="match status" value="1"/>
</dbReference>
<reference evidence="11 12" key="1">
    <citation type="submission" date="2023-02" db="EMBL/GenBank/DDBJ databases">
        <title>Bacterial whole genome sequence for Curvibacter sp. HBC28.</title>
        <authorList>
            <person name="Le V."/>
            <person name="Ko S.-R."/>
            <person name="Ahn C.-Y."/>
            <person name="Oh H.-M."/>
        </authorList>
    </citation>
    <scope>NUCLEOTIDE SEQUENCE [LARGE SCALE GENOMIC DNA]</scope>
    <source>
        <strain evidence="11 12">HBC28</strain>
    </source>
</reference>
<organism evidence="11 12">
    <name type="scientific">Curvibacter microcysteis</name>
    <dbReference type="NCBI Taxonomy" id="3026419"/>
    <lineage>
        <taxon>Bacteria</taxon>
        <taxon>Pseudomonadati</taxon>
        <taxon>Pseudomonadota</taxon>
        <taxon>Betaproteobacteria</taxon>
        <taxon>Burkholderiales</taxon>
        <taxon>Comamonadaceae</taxon>
        <taxon>Curvibacter</taxon>
    </lineage>
</organism>
<gene>
    <name evidence="11" type="ORF">PSQ39_03015</name>
</gene>
<dbReference type="RefSeq" id="WP_273925111.1">
    <property type="nucleotide sequence ID" value="NZ_JAQSIO010000001.1"/>
</dbReference>
<dbReference type="EMBL" id="JAQSIO010000001">
    <property type="protein sequence ID" value="MDD0813594.1"/>
    <property type="molecule type" value="Genomic_DNA"/>
</dbReference>
<comment type="similarity">
    <text evidence="3">Belongs to the class A bacterial acid phosphatase family.</text>
</comment>
<comment type="caution">
    <text evidence="11">The sequence shown here is derived from an EMBL/GenBank/DDBJ whole genome shotgun (WGS) entry which is preliminary data.</text>
</comment>
<evidence type="ECO:0000256" key="4">
    <source>
        <dbReference type="ARBA" id="ARBA00012646"/>
    </source>
</evidence>
<comment type="subcellular location">
    <subcellularLocation>
        <location evidence="2">Periplasm</location>
    </subcellularLocation>
</comment>
<evidence type="ECO:0000256" key="6">
    <source>
        <dbReference type="ARBA" id="ARBA00022764"/>
    </source>
</evidence>
<dbReference type="SUPFAM" id="SSF48317">
    <property type="entry name" value="Acid phosphatase/Vanadium-dependent haloperoxidase"/>
    <property type="match status" value="1"/>
</dbReference>
<protein>
    <recommendedName>
        <fullName evidence="4">acid phosphatase</fullName>
        <ecNumber evidence="4">3.1.3.2</ecNumber>
    </recommendedName>
</protein>
<evidence type="ECO:0000256" key="1">
    <source>
        <dbReference type="ARBA" id="ARBA00000032"/>
    </source>
</evidence>
<feature type="region of interest" description="Disordered" evidence="8">
    <location>
        <begin position="293"/>
        <end position="323"/>
    </location>
</feature>
<evidence type="ECO:0000313" key="11">
    <source>
        <dbReference type="EMBL" id="MDD0813594.1"/>
    </source>
</evidence>
<evidence type="ECO:0000256" key="8">
    <source>
        <dbReference type="SAM" id="MobiDB-lite"/>
    </source>
</evidence>
<evidence type="ECO:0000256" key="7">
    <source>
        <dbReference type="ARBA" id="ARBA00022801"/>
    </source>
</evidence>
<evidence type="ECO:0000313" key="12">
    <source>
        <dbReference type="Proteomes" id="UP001528672"/>
    </source>
</evidence>
<dbReference type="PRINTS" id="PR00483">
    <property type="entry name" value="BACPHPHTASE"/>
</dbReference>
<comment type="catalytic activity">
    <reaction evidence="1">
        <text>a phosphate monoester + H2O = an alcohol + phosphate</text>
        <dbReference type="Rhea" id="RHEA:15017"/>
        <dbReference type="ChEBI" id="CHEBI:15377"/>
        <dbReference type="ChEBI" id="CHEBI:30879"/>
        <dbReference type="ChEBI" id="CHEBI:43474"/>
        <dbReference type="ChEBI" id="CHEBI:67140"/>
        <dbReference type="EC" id="3.1.3.2"/>
    </reaction>
</comment>
<dbReference type="Proteomes" id="UP001528672">
    <property type="component" value="Unassembled WGS sequence"/>
</dbReference>
<sequence>MRFPSHLGQASHWLLATGTTLCMLLSLGACSDSGAASADGSPPPTTSSQIGDYPAGSGVWRGYLAPSAWPDSLALLPPPPVTGLPPYLADQYAFESTRAAEKGARGEVAKQDADLSFPHAPNQFACALGMDIQADRSPHLNALLRRTFADAGLATYKAKNYYNRVRPFVVNKTSTCLPSSDAALAKDGSYPSGHTAIGWTWALLLSEVSPERTNALLQRGLAFGQSRVVCGAHWQSDVDNGRLVAAGVVARLHSDAVFRAQMALAQQEVAVLRQTVTASTRDCAAEAAALGTGAGTGAASGGSDTPALPPSLLSPSATSATTR</sequence>
<dbReference type="CDD" id="cd03397">
    <property type="entry name" value="PAP2_acid_phosphatase"/>
    <property type="match status" value="1"/>
</dbReference>
<dbReference type="EC" id="3.1.3.2" evidence="4"/>
<keyword evidence="6" id="KW-0574">Periplasm</keyword>
<feature type="compositionally biased region" description="Low complexity" evidence="8">
    <location>
        <begin position="301"/>
        <end position="323"/>
    </location>
</feature>
<dbReference type="InterPro" id="IPR036938">
    <property type="entry name" value="PAP2/HPO_sf"/>
</dbReference>
<evidence type="ECO:0000259" key="10">
    <source>
        <dbReference type="SMART" id="SM00014"/>
    </source>
</evidence>
<dbReference type="PROSITE" id="PS01157">
    <property type="entry name" value="ACID_PHOSPH_CL_A"/>
    <property type="match status" value="1"/>
</dbReference>
<evidence type="ECO:0000256" key="3">
    <source>
        <dbReference type="ARBA" id="ARBA00009017"/>
    </source>
</evidence>
<accession>A0ABT5MAI4</accession>
<keyword evidence="12" id="KW-1185">Reference proteome</keyword>
<feature type="domain" description="Phosphatidic acid phosphatase type 2/haloperoxidase" evidence="10">
    <location>
        <begin position="141"/>
        <end position="253"/>
    </location>
</feature>
<dbReference type="InterPro" id="IPR018296">
    <property type="entry name" value="Acid_Pase_classA_bac_CS"/>
</dbReference>